<dbReference type="Pfam" id="PF00484">
    <property type="entry name" value="Pro_CA"/>
    <property type="match status" value="1"/>
</dbReference>
<dbReference type="AlphaFoldDB" id="A0A412CCN7"/>
<keyword evidence="4 6" id="KW-0862">Zinc</keyword>
<comment type="similarity">
    <text evidence="1">Belongs to the beta-class carbonic anhydrase family.</text>
</comment>
<evidence type="ECO:0000256" key="4">
    <source>
        <dbReference type="ARBA" id="ARBA00022833"/>
    </source>
</evidence>
<dbReference type="GO" id="GO:0004089">
    <property type="term" value="F:carbonate dehydratase activity"/>
    <property type="evidence" value="ECO:0007669"/>
    <property type="project" value="UniProtKB-EC"/>
</dbReference>
<dbReference type="EC" id="4.2.1.1" evidence="2"/>
<dbReference type="PANTHER" id="PTHR43175">
    <property type="entry name" value="CARBONIC ANHYDRASE"/>
    <property type="match status" value="1"/>
</dbReference>
<accession>A0A412CCN7</accession>
<dbReference type="Gene3D" id="3.40.1050.10">
    <property type="entry name" value="Carbonic anhydrase"/>
    <property type="match status" value="1"/>
</dbReference>
<feature type="binding site" evidence="6">
    <location>
        <position position="38"/>
    </location>
    <ligand>
        <name>Zn(2+)</name>
        <dbReference type="ChEBI" id="CHEBI:29105"/>
    </ligand>
</feature>
<dbReference type="CDD" id="cd03379">
    <property type="entry name" value="beta_CA_cladeD"/>
    <property type="match status" value="1"/>
</dbReference>
<name>A0A412CCN7_9FIRM</name>
<evidence type="ECO:0000256" key="5">
    <source>
        <dbReference type="ARBA" id="ARBA00048348"/>
    </source>
</evidence>
<reference evidence="7 8" key="1">
    <citation type="submission" date="2018-08" db="EMBL/GenBank/DDBJ databases">
        <title>A genome reference for cultivated species of the human gut microbiota.</title>
        <authorList>
            <person name="Zou Y."/>
            <person name="Xue W."/>
            <person name="Luo G."/>
        </authorList>
    </citation>
    <scope>NUCLEOTIDE SEQUENCE [LARGE SCALE GENOMIC DNA]</scope>
    <source>
        <strain evidence="7 8">AF27-12</strain>
    </source>
</reference>
<proteinExistence type="inferred from homology"/>
<comment type="caution">
    <text evidence="7">The sequence shown here is derived from an EMBL/GenBank/DDBJ whole genome shotgun (WGS) entry which is preliminary data.</text>
</comment>
<protein>
    <recommendedName>
        <fullName evidence="2">carbonic anhydrase</fullName>
        <ecNumber evidence="2">4.2.1.1</ecNumber>
    </recommendedName>
</protein>
<sequence length="183" mass="20669">MNIIDNILQINNEFTSKIKINSLKKSKYPQKKLAIISCMDTRLIDFLEPALGIHRGDAKIIKTAGNIITNDFNDIIRSLLICIYQFNIKDIIVIGHYDCGMHTTSAESLVDKMLHSGINVNELKKIKKDLKSWISSFSNPKDNIIQSVNNIINNPLIPQNILVHGMIIDPITGKVDILINNYN</sequence>
<comment type="cofactor">
    <cofactor evidence="6">
        <name>Zn(2+)</name>
        <dbReference type="ChEBI" id="CHEBI:29105"/>
    </cofactor>
    <text evidence="6">Binds 1 zinc ion per subunit.</text>
</comment>
<dbReference type="InterPro" id="IPR001765">
    <property type="entry name" value="Carbonic_anhydrase"/>
</dbReference>
<keyword evidence="3 6" id="KW-0479">Metal-binding</keyword>
<dbReference type="Proteomes" id="UP000286147">
    <property type="component" value="Unassembled WGS sequence"/>
</dbReference>
<gene>
    <name evidence="7" type="ORF">DWY77_09755</name>
</gene>
<dbReference type="EMBL" id="QRTP01000030">
    <property type="protein sequence ID" value="RGQ79353.1"/>
    <property type="molecule type" value="Genomic_DNA"/>
</dbReference>
<evidence type="ECO:0000256" key="1">
    <source>
        <dbReference type="ARBA" id="ARBA00006217"/>
    </source>
</evidence>
<evidence type="ECO:0000313" key="8">
    <source>
        <dbReference type="Proteomes" id="UP000286147"/>
    </source>
</evidence>
<evidence type="ECO:0000313" key="7">
    <source>
        <dbReference type="EMBL" id="RGQ79353.1"/>
    </source>
</evidence>
<dbReference type="SUPFAM" id="SSF53056">
    <property type="entry name" value="beta-carbonic anhydrase, cab"/>
    <property type="match status" value="1"/>
</dbReference>
<feature type="binding site" evidence="6">
    <location>
        <position position="40"/>
    </location>
    <ligand>
        <name>Zn(2+)</name>
        <dbReference type="ChEBI" id="CHEBI:29105"/>
    </ligand>
</feature>
<evidence type="ECO:0000256" key="6">
    <source>
        <dbReference type="PIRSR" id="PIRSR601765-1"/>
    </source>
</evidence>
<feature type="binding site" evidence="6">
    <location>
        <position position="99"/>
    </location>
    <ligand>
        <name>Zn(2+)</name>
        <dbReference type="ChEBI" id="CHEBI:29105"/>
    </ligand>
</feature>
<dbReference type="PANTHER" id="PTHR43175:SF3">
    <property type="entry name" value="CARBON DISULFIDE HYDROLASE"/>
    <property type="match status" value="1"/>
</dbReference>
<evidence type="ECO:0000256" key="2">
    <source>
        <dbReference type="ARBA" id="ARBA00012925"/>
    </source>
</evidence>
<dbReference type="InterPro" id="IPR036874">
    <property type="entry name" value="Carbonic_anhydrase_sf"/>
</dbReference>
<evidence type="ECO:0000256" key="3">
    <source>
        <dbReference type="ARBA" id="ARBA00022723"/>
    </source>
</evidence>
<dbReference type="SMART" id="SM00947">
    <property type="entry name" value="Pro_CA"/>
    <property type="match status" value="1"/>
</dbReference>
<organism evidence="7 8">
    <name type="scientific">Megamonas rupellensis</name>
    <dbReference type="NCBI Taxonomy" id="491921"/>
    <lineage>
        <taxon>Bacteria</taxon>
        <taxon>Bacillati</taxon>
        <taxon>Bacillota</taxon>
        <taxon>Negativicutes</taxon>
        <taxon>Selenomonadales</taxon>
        <taxon>Selenomonadaceae</taxon>
        <taxon>Megamonas</taxon>
    </lineage>
</organism>
<dbReference type="RefSeq" id="WP_118036329.1">
    <property type="nucleotide sequence ID" value="NZ_QRTP01000030.1"/>
</dbReference>
<dbReference type="GO" id="GO:0008270">
    <property type="term" value="F:zinc ion binding"/>
    <property type="evidence" value="ECO:0007669"/>
    <property type="project" value="InterPro"/>
</dbReference>
<comment type="catalytic activity">
    <reaction evidence="5">
        <text>hydrogencarbonate + H(+) = CO2 + H2O</text>
        <dbReference type="Rhea" id="RHEA:10748"/>
        <dbReference type="ChEBI" id="CHEBI:15377"/>
        <dbReference type="ChEBI" id="CHEBI:15378"/>
        <dbReference type="ChEBI" id="CHEBI:16526"/>
        <dbReference type="ChEBI" id="CHEBI:17544"/>
        <dbReference type="EC" id="4.2.1.1"/>
    </reaction>
</comment>
<feature type="binding site" evidence="6">
    <location>
        <position position="96"/>
    </location>
    <ligand>
        <name>Zn(2+)</name>
        <dbReference type="ChEBI" id="CHEBI:29105"/>
    </ligand>
</feature>